<dbReference type="EMBL" id="ML213308">
    <property type="protein sequence ID" value="TFK77672.1"/>
    <property type="molecule type" value="Genomic_DNA"/>
</dbReference>
<proteinExistence type="predicted"/>
<keyword evidence="2" id="KW-1185">Reference proteome</keyword>
<dbReference type="InParanoid" id="A0A5C3NKY0"/>
<evidence type="ECO:0000313" key="2">
    <source>
        <dbReference type="Proteomes" id="UP000308197"/>
    </source>
</evidence>
<protein>
    <submittedName>
        <fullName evidence="1">Uncharacterized protein</fullName>
    </submittedName>
</protein>
<organism evidence="1 2">
    <name type="scientific">Polyporus arcularius HHB13444</name>
    <dbReference type="NCBI Taxonomy" id="1314778"/>
    <lineage>
        <taxon>Eukaryota</taxon>
        <taxon>Fungi</taxon>
        <taxon>Dikarya</taxon>
        <taxon>Basidiomycota</taxon>
        <taxon>Agaricomycotina</taxon>
        <taxon>Agaricomycetes</taxon>
        <taxon>Polyporales</taxon>
        <taxon>Polyporaceae</taxon>
        <taxon>Polyporus</taxon>
    </lineage>
</organism>
<accession>A0A5C3NKY0</accession>
<feature type="non-terminal residue" evidence="1">
    <location>
        <position position="1"/>
    </location>
</feature>
<evidence type="ECO:0000313" key="1">
    <source>
        <dbReference type="EMBL" id="TFK77672.1"/>
    </source>
</evidence>
<reference evidence="1 2" key="1">
    <citation type="journal article" date="2019" name="Nat. Ecol. Evol.">
        <title>Megaphylogeny resolves global patterns of mushroom evolution.</title>
        <authorList>
            <person name="Varga T."/>
            <person name="Krizsan K."/>
            <person name="Foldi C."/>
            <person name="Dima B."/>
            <person name="Sanchez-Garcia M."/>
            <person name="Sanchez-Ramirez S."/>
            <person name="Szollosi G.J."/>
            <person name="Szarkandi J.G."/>
            <person name="Papp V."/>
            <person name="Albert L."/>
            <person name="Andreopoulos W."/>
            <person name="Angelini C."/>
            <person name="Antonin V."/>
            <person name="Barry K.W."/>
            <person name="Bougher N.L."/>
            <person name="Buchanan P."/>
            <person name="Buyck B."/>
            <person name="Bense V."/>
            <person name="Catcheside P."/>
            <person name="Chovatia M."/>
            <person name="Cooper J."/>
            <person name="Damon W."/>
            <person name="Desjardin D."/>
            <person name="Finy P."/>
            <person name="Geml J."/>
            <person name="Haridas S."/>
            <person name="Hughes K."/>
            <person name="Justo A."/>
            <person name="Karasinski D."/>
            <person name="Kautmanova I."/>
            <person name="Kiss B."/>
            <person name="Kocsube S."/>
            <person name="Kotiranta H."/>
            <person name="LaButti K.M."/>
            <person name="Lechner B.E."/>
            <person name="Liimatainen K."/>
            <person name="Lipzen A."/>
            <person name="Lukacs Z."/>
            <person name="Mihaltcheva S."/>
            <person name="Morgado L.N."/>
            <person name="Niskanen T."/>
            <person name="Noordeloos M.E."/>
            <person name="Ohm R.A."/>
            <person name="Ortiz-Santana B."/>
            <person name="Ovrebo C."/>
            <person name="Racz N."/>
            <person name="Riley R."/>
            <person name="Savchenko A."/>
            <person name="Shiryaev A."/>
            <person name="Soop K."/>
            <person name="Spirin V."/>
            <person name="Szebenyi C."/>
            <person name="Tomsovsky M."/>
            <person name="Tulloss R.E."/>
            <person name="Uehling J."/>
            <person name="Grigoriev I.V."/>
            <person name="Vagvolgyi C."/>
            <person name="Papp T."/>
            <person name="Martin F.M."/>
            <person name="Miettinen O."/>
            <person name="Hibbett D.S."/>
            <person name="Nagy L.G."/>
        </authorList>
    </citation>
    <scope>NUCLEOTIDE SEQUENCE [LARGE SCALE GENOMIC DNA]</scope>
    <source>
        <strain evidence="1 2">HHB13444</strain>
    </source>
</reference>
<dbReference type="AlphaFoldDB" id="A0A5C3NKY0"/>
<dbReference type="Proteomes" id="UP000308197">
    <property type="component" value="Unassembled WGS sequence"/>
</dbReference>
<gene>
    <name evidence="1" type="ORF">K466DRAFT_508235</name>
</gene>
<name>A0A5C3NKY0_9APHY</name>
<sequence length="92" mass="10196">STRRENYSFPWIFKGCRERTGPDRGVELSQPLNPSSGQTDFRITLPGALASVSKFIYVAVKNPHPGSGILTGFPFDRRPEQAGTLKRSFPIS</sequence>